<sequence length="456" mass="50550">MDPQTRFAVGEKYAYSDGLGNYLQSEALPGALPAVINSPQKPPFGLRTERISGSAFVAPRHHSYHTFLYRVHSSMDHSEFMPLNITGGYGSISKADLANVSPNTHFWNAFPVPESADWVSGQQLLGRTGDPHKKEGASIWIFAVTDSMPEHQAFASLDGEMLIVPQSGALDIQTELGRLLVRQNEIAVIPRGVRHRVTLVDGAPCRGYICELHQGHFRLPELGVIGTVGLAGVRDFQVPKACIDAAARERIESCSAARIKVEWDMVARLSGKYWHCTQHQTPFDVAAWHGQCYPYKYDLSRFAALGAVRFDHHDPSLFTVLTARNHGAEPSTAVLDFALIPPRWAAMKDTLWIPYYHRNTMQEFFGAIVQAQDPQHPLNGKTAAFRPFGGGCMNAMSTHGAAEADLEREMARDTEQAAKVAGEGVAVFVFELDRPVVWSDWALDHVELNHWSKLKL</sequence>
<dbReference type="GO" id="GO:0004411">
    <property type="term" value="F:homogentisate 1,2-dioxygenase activity"/>
    <property type="evidence" value="ECO:0007669"/>
    <property type="project" value="UniProtKB-EC"/>
</dbReference>
<dbReference type="CDD" id="cd07000">
    <property type="entry name" value="cupin_HGO_N"/>
    <property type="match status" value="1"/>
</dbReference>
<feature type="domain" description="Homogentisate 1,2-dioxygenase N-terminal" evidence="12">
    <location>
        <begin position="15"/>
        <end position="299"/>
    </location>
</feature>
<evidence type="ECO:0000259" key="11">
    <source>
        <dbReference type="Pfam" id="PF04209"/>
    </source>
</evidence>
<comment type="pathway">
    <text evidence="2">Amino-acid degradation; L-phenylalanine degradation; acetoacetate and fumarate from L-phenylalanine: step 4/6.</text>
</comment>
<keyword evidence="14" id="KW-1185">Reference proteome</keyword>
<dbReference type="GO" id="GO:0046872">
    <property type="term" value="F:metal ion binding"/>
    <property type="evidence" value="ECO:0007669"/>
    <property type="project" value="UniProtKB-KW"/>
</dbReference>
<dbReference type="STRING" id="2025994.A0A2T3A7S1"/>
<evidence type="ECO:0000256" key="2">
    <source>
        <dbReference type="ARBA" id="ARBA00004704"/>
    </source>
</evidence>
<comment type="cofactor">
    <cofactor evidence="1 10">
        <name>Fe cation</name>
        <dbReference type="ChEBI" id="CHEBI:24875"/>
    </cofactor>
</comment>
<dbReference type="Gene3D" id="2.60.120.10">
    <property type="entry name" value="Jelly Rolls"/>
    <property type="match status" value="1"/>
</dbReference>
<evidence type="ECO:0000313" key="13">
    <source>
        <dbReference type="EMBL" id="PSR84438.1"/>
    </source>
</evidence>
<dbReference type="InterPro" id="IPR014710">
    <property type="entry name" value="RmlC-like_jellyroll"/>
</dbReference>
<dbReference type="AlphaFoldDB" id="A0A2T3A7S1"/>
<keyword evidence="7" id="KW-0560">Oxidoreductase</keyword>
<dbReference type="EC" id="1.13.11.5" evidence="4"/>
<dbReference type="Pfam" id="PF20510">
    <property type="entry name" value="HgmA_N"/>
    <property type="match status" value="1"/>
</dbReference>
<keyword evidence="6 13" id="KW-0223">Dioxygenase</keyword>
<dbReference type="OrthoDB" id="1689029at2759"/>
<comment type="similarity">
    <text evidence="3">Belongs to the homogentisate dioxygenase family.</text>
</comment>
<dbReference type="Pfam" id="PF04209">
    <property type="entry name" value="HgmA_C"/>
    <property type="match status" value="1"/>
</dbReference>
<evidence type="ECO:0000256" key="1">
    <source>
        <dbReference type="ARBA" id="ARBA00001962"/>
    </source>
</evidence>
<accession>A0A2T3A7S1</accession>
<evidence type="ECO:0000256" key="8">
    <source>
        <dbReference type="ARBA" id="ARBA00023004"/>
    </source>
</evidence>
<evidence type="ECO:0000256" key="7">
    <source>
        <dbReference type="ARBA" id="ARBA00023002"/>
    </source>
</evidence>
<dbReference type="GO" id="GO:0006559">
    <property type="term" value="P:L-phenylalanine catabolic process"/>
    <property type="evidence" value="ECO:0007669"/>
    <property type="project" value="UniProtKB-UniPathway"/>
</dbReference>
<proteinExistence type="inferred from homology"/>
<evidence type="ECO:0000256" key="5">
    <source>
        <dbReference type="ARBA" id="ARBA00022723"/>
    </source>
</evidence>
<feature type="binding site" evidence="10">
    <location>
        <position position="399"/>
    </location>
    <ligand>
        <name>Fe cation</name>
        <dbReference type="ChEBI" id="CHEBI:24875"/>
    </ligand>
</feature>
<evidence type="ECO:0000256" key="4">
    <source>
        <dbReference type="ARBA" id="ARBA00013127"/>
    </source>
</evidence>
<organism evidence="13 14">
    <name type="scientific">Coniella lustricola</name>
    <dbReference type="NCBI Taxonomy" id="2025994"/>
    <lineage>
        <taxon>Eukaryota</taxon>
        <taxon>Fungi</taxon>
        <taxon>Dikarya</taxon>
        <taxon>Ascomycota</taxon>
        <taxon>Pezizomycotina</taxon>
        <taxon>Sordariomycetes</taxon>
        <taxon>Sordariomycetidae</taxon>
        <taxon>Diaporthales</taxon>
        <taxon>Schizoparmaceae</taxon>
        <taxon>Coniella</taxon>
    </lineage>
</organism>
<dbReference type="InterPro" id="IPR046451">
    <property type="entry name" value="HgmA_C"/>
</dbReference>
<feature type="domain" description="Homogentisate 1,2-dioxygenase C-terminal" evidence="11">
    <location>
        <begin position="300"/>
        <end position="448"/>
    </location>
</feature>
<dbReference type="InterPro" id="IPR005708">
    <property type="entry name" value="Homogentis_dOase"/>
</dbReference>
<dbReference type="InterPro" id="IPR046452">
    <property type="entry name" value="HgmA_N"/>
</dbReference>
<reference evidence="13 14" key="1">
    <citation type="journal article" date="2018" name="Mycol. Prog.">
        <title>Coniella lustricola, a new species from submerged detritus.</title>
        <authorList>
            <person name="Raudabaugh D.B."/>
            <person name="Iturriaga T."/>
            <person name="Carver A."/>
            <person name="Mondo S."/>
            <person name="Pangilinan J."/>
            <person name="Lipzen A."/>
            <person name="He G."/>
            <person name="Amirebrahimi M."/>
            <person name="Grigoriev I.V."/>
            <person name="Miller A.N."/>
        </authorList>
    </citation>
    <scope>NUCLEOTIDE SEQUENCE [LARGE SCALE GENOMIC DNA]</scope>
    <source>
        <strain evidence="13 14">B22-T-1</strain>
    </source>
</reference>
<feature type="binding site" evidence="10">
    <location>
        <position position="363"/>
    </location>
    <ligand>
        <name>Fe cation</name>
        <dbReference type="ChEBI" id="CHEBI:24875"/>
    </ligand>
</feature>
<evidence type="ECO:0000256" key="3">
    <source>
        <dbReference type="ARBA" id="ARBA00007757"/>
    </source>
</evidence>
<feature type="binding site" evidence="10">
    <location>
        <position position="399"/>
    </location>
    <ligand>
        <name>homogentisate</name>
        <dbReference type="ChEBI" id="CHEBI:16169"/>
    </ligand>
</feature>
<dbReference type="GO" id="GO:0006570">
    <property type="term" value="P:tyrosine metabolic process"/>
    <property type="evidence" value="ECO:0007669"/>
    <property type="project" value="InterPro"/>
</dbReference>
<dbReference type="InParanoid" id="A0A2T3A7S1"/>
<dbReference type="InterPro" id="IPR011051">
    <property type="entry name" value="RmlC_Cupin_sf"/>
</dbReference>
<name>A0A2T3A7S1_9PEZI</name>
<dbReference type="PANTHER" id="PTHR11056:SF0">
    <property type="entry name" value="HOMOGENTISATE 1,2-DIOXYGENASE"/>
    <property type="match status" value="1"/>
</dbReference>
<evidence type="ECO:0000256" key="9">
    <source>
        <dbReference type="PIRSR" id="PIRSR605708-1"/>
    </source>
</evidence>
<dbReference type="UniPathway" id="UPA00139">
    <property type="reaction ID" value="UER00339"/>
</dbReference>
<dbReference type="PANTHER" id="PTHR11056">
    <property type="entry name" value="HOMOGENTISATE 1,2-DIOXYGENASE"/>
    <property type="match status" value="1"/>
</dbReference>
<dbReference type="GO" id="GO:0005737">
    <property type="term" value="C:cytoplasm"/>
    <property type="evidence" value="ECO:0007669"/>
    <property type="project" value="TreeGrafter"/>
</dbReference>
<dbReference type="EMBL" id="KZ678443">
    <property type="protein sequence ID" value="PSR84438.1"/>
    <property type="molecule type" value="Genomic_DNA"/>
</dbReference>
<evidence type="ECO:0000256" key="6">
    <source>
        <dbReference type="ARBA" id="ARBA00022964"/>
    </source>
</evidence>
<feature type="active site" description="Proton acceptor" evidence="9">
    <location>
        <position position="312"/>
    </location>
</feature>
<gene>
    <name evidence="13" type="ORF">BD289DRAFT_368603</name>
</gene>
<dbReference type="Proteomes" id="UP000241462">
    <property type="component" value="Unassembled WGS sequence"/>
</dbReference>
<evidence type="ECO:0000256" key="10">
    <source>
        <dbReference type="PIRSR" id="PIRSR605708-2"/>
    </source>
</evidence>
<evidence type="ECO:0000313" key="14">
    <source>
        <dbReference type="Proteomes" id="UP000241462"/>
    </source>
</evidence>
<keyword evidence="5 10" id="KW-0479">Metal-binding</keyword>
<keyword evidence="8 10" id="KW-0408">Iron</keyword>
<feature type="binding site" evidence="10">
    <location>
        <position position="357"/>
    </location>
    <ligand>
        <name>Fe cation</name>
        <dbReference type="ChEBI" id="CHEBI:24875"/>
    </ligand>
</feature>
<dbReference type="SUPFAM" id="SSF51182">
    <property type="entry name" value="RmlC-like cupins"/>
    <property type="match status" value="1"/>
</dbReference>
<evidence type="ECO:0000259" key="12">
    <source>
        <dbReference type="Pfam" id="PF20510"/>
    </source>
</evidence>
<protein>
    <recommendedName>
        <fullName evidence="4">homogentisate 1,2-dioxygenase</fullName>
        <ecNumber evidence="4">1.13.11.5</ecNumber>
    </recommendedName>
</protein>